<accession>A0AAF3ENJ5</accession>
<sequence>MPSLRRQFGFGGYPIGFGAIYRGPPPMRPSPLPPQSQILTKDVGYSPGVCPTHVNLITLVCNAELLFQRIVKYGILNKNPNSVIRRNIGERFHLHDK</sequence>
<evidence type="ECO:0000313" key="2">
    <source>
        <dbReference type="WBParaSite" id="MBELARI_LOCUS15562"/>
    </source>
</evidence>
<reference evidence="2" key="1">
    <citation type="submission" date="2024-02" db="UniProtKB">
        <authorList>
            <consortium name="WormBaseParasite"/>
        </authorList>
    </citation>
    <scope>IDENTIFICATION</scope>
</reference>
<name>A0AAF3ENJ5_9BILA</name>
<dbReference type="AlphaFoldDB" id="A0AAF3ENJ5"/>
<evidence type="ECO:0000313" key="1">
    <source>
        <dbReference type="Proteomes" id="UP000887575"/>
    </source>
</evidence>
<proteinExistence type="predicted"/>
<dbReference type="Proteomes" id="UP000887575">
    <property type="component" value="Unassembled WGS sequence"/>
</dbReference>
<keyword evidence="1" id="KW-1185">Reference proteome</keyword>
<organism evidence="1 2">
    <name type="scientific">Mesorhabditis belari</name>
    <dbReference type="NCBI Taxonomy" id="2138241"/>
    <lineage>
        <taxon>Eukaryota</taxon>
        <taxon>Metazoa</taxon>
        <taxon>Ecdysozoa</taxon>
        <taxon>Nematoda</taxon>
        <taxon>Chromadorea</taxon>
        <taxon>Rhabditida</taxon>
        <taxon>Rhabditina</taxon>
        <taxon>Rhabditomorpha</taxon>
        <taxon>Rhabditoidea</taxon>
        <taxon>Rhabditidae</taxon>
        <taxon>Mesorhabditinae</taxon>
        <taxon>Mesorhabditis</taxon>
    </lineage>
</organism>
<protein>
    <submittedName>
        <fullName evidence="2">Uncharacterized protein</fullName>
    </submittedName>
</protein>
<dbReference type="WBParaSite" id="MBELARI_LOCUS15562">
    <property type="protein sequence ID" value="MBELARI_LOCUS15562"/>
    <property type="gene ID" value="MBELARI_LOCUS15562"/>
</dbReference>